<evidence type="ECO:0000313" key="3">
    <source>
        <dbReference type="Proteomes" id="UP000266841"/>
    </source>
</evidence>
<evidence type="ECO:0000313" key="2">
    <source>
        <dbReference type="EMBL" id="EJK45932.1"/>
    </source>
</evidence>
<sequence>MDGYGMIMGAGGGSSSGGKKAVHVKWSGKTIALGTFPHHEAEEKCARAKALTRAWRSTMRPKPSREWVMLELERLGVRVVSGRIGRQGSEQDDDAAGGNGGASAAGGGGAGGGGMSGNMMGGMGMMNPGMMGANSNSAASSAQHRPMAGGGSAAGYEAARADHYGKLDKSMGAGATGASGSASMGNDANSSGGGASSFGLSVNPNQHYEMLKLHHMNLLNEIQETTLMMNLYQQQQLQRQQQQQQQLQQQQNSSAIGGMGGVGGMGGNNMSGNMHMNPMAAMNSDMSASNSQSLSSGNPNEEIMDRPASRGDLSTSASVDSSTAAAANDKAEKLRKLQDEIKKQQLEVAQLEASLTDGDKRKSANDDETNDRKRTKTDNNAAV</sequence>
<dbReference type="OMA" id="KAVHVKW"/>
<feature type="compositionally biased region" description="Low complexity" evidence="1">
    <location>
        <begin position="314"/>
        <end position="327"/>
    </location>
</feature>
<feature type="compositionally biased region" description="Gly residues" evidence="1">
    <location>
        <begin position="257"/>
        <end position="269"/>
    </location>
</feature>
<dbReference type="Proteomes" id="UP000266841">
    <property type="component" value="Unassembled WGS sequence"/>
</dbReference>
<name>K0RH33_THAOC</name>
<comment type="caution">
    <text evidence="2">The sequence shown here is derived from an EMBL/GenBank/DDBJ whole genome shotgun (WGS) entry which is preliminary data.</text>
</comment>
<gene>
    <name evidence="2" type="ORF">THAOC_35428</name>
</gene>
<feature type="compositionally biased region" description="Gly residues" evidence="1">
    <location>
        <begin position="97"/>
        <end position="111"/>
    </location>
</feature>
<proteinExistence type="predicted"/>
<reference evidence="2 3" key="1">
    <citation type="journal article" date="2012" name="Genome Biol.">
        <title>Genome and low-iron response of an oceanic diatom adapted to chronic iron limitation.</title>
        <authorList>
            <person name="Lommer M."/>
            <person name="Specht M."/>
            <person name="Roy A.S."/>
            <person name="Kraemer L."/>
            <person name="Andreson R."/>
            <person name="Gutowska M.A."/>
            <person name="Wolf J."/>
            <person name="Bergner S.V."/>
            <person name="Schilhabel M.B."/>
            <person name="Klostermeier U.C."/>
            <person name="Beiko R.G."/>
            <person name="Rosenstiel P."/>
            <person name="Hippler M."/>
            <person name="Laroche J."/>
        </authorList>
    </citation>
    <scope>NUCLEOTIDE SEQUENCE [LARGE SCALE GENOMIC DNA]</scope>
    <source>
        <strain evidence="2 3">CCMP1005</strain>
    </source>
</reference>
<dbReference type="eggNOG" id="ENOG502SMU0">
    <property type="taxonomic scope" value="Eukaryota"/>
</dbReference>
<organism evidence="2 3">
    <name type="scientific">Thalassiosira oceanica</name>
    <name type="common">Marine diatom</name>
    <dbReference type="NCBI Taxonomy" id="159749"/>
    <lineage>
        <taxon>Eukaryota</taxon>
        <taxon>Sar</taxon>
        <taxon>Stramenopiles</taxon>
        <taxon>Ochrophyta</taxon>
        <taxon>Bacillariophyta</taxon>
        <taxon>Coscinodiscophyceae</taxon>
        <taxon>Thalassiosirophycidae</taxon>
        <taxon>Thalassiosirales</taxon>
        <taxon>Thalassiosiraceae</taxon>
        <taxon>Thalassiosira</taxon>
    </lineage>
</organism>
<feature type="compositionally biased region" description="Low complexity" evidence="1">
    <location>
        <begin position="270"/>
        <end position="298"/>
    </location>
</feature>
<accession>K0RH33</accession>
<dbReference type="EMBL" id="AGNL01048133">
    <property type="protein sequence ID" value="EJK45932.1"/>
    <property type="molecule type" value="Genomic_DNA"/>
</dbReference>
<dbReference type="OrthoDB" id="46792at2759"/>
<dbReference type="AlphaFoldDB" id="K0RH33"/>
<feature type="region of interest" description="Disordered" evidence="1">
    <location>
        <begin position="83"/>
        <end position="111"/>
    </location>
</feature>
<feature type="region of interest" description="Disordered" evidence="1">
    <location>
        <begin position="350"/>
        <end position="383"/>
    </location>
</feature>
<feature type="region of interest" description="Disordered" evidence="1">
    <location>
        <begin position="134"/>
        <end position="154"/>
    </location>
</feature>
<feature type="region of interest" description="Disordered" evidence="1">
    <location>
        <begin position="243"/>
        <end position="332"/>
    </location>
</feature>
<evidence type="ECO:0000256" key="1">
    <source>
        <dbReference type="SAM" id="MobiDB-lite"/>
    </source>
</evidence>
<keyword evidence="3" id="KW-1185">Reference proteome</keyword>
<protein>
    <submittedName>
        <fullName evidence="2">Uncharacterized protein</fullName>
    </submittedName>
</protein>